<gene>
    <name evidence="1" type="ORF">GCM10009827_070510</name>
</gene>
<dbReference type="Pfam" id="PF09684">
    <property type="entry name" value="Tail_P2_I"/>
    <property type="match status" value="1"/>
</dbReference>
<keyword evidence="2" id="KW-1185">Reference proteome</keyword>
<evidence type="ECO:0000313" key="1">
    <source>
        <dbReference type="EMBL" id="GAA1540986.1"/>
    </source>
</evidence>
<evidence type="ECO:0000313" key="2">
    <source>
        <dbReference type="Proteomes" id="UP001501470"/>
    </source>
</evidence>
<reference evidence="1 2" key="1">
    <citation type="journal article" date="2019" name="Int. J. Syst. Evol. Microbiol.">
        <title>The Global Catalogue of Microorganisms (GCM) 10K type strain sequencing project: providing services to taxonomists for standard genome sequencing and annotation.</title>
        <authorList>
            <consortium name="The Broad Institute Genomics Platform"/>
            <consortium name="The Broad Institute Genome Sequencing Center for Infectious Disease"/>
            <person name="Wu L."/>
            <person name="Ma J."/>
        </authorList>
    </citation>
    <scope>NUCLEOTIDE SEQUENCE [LARGE SCALE GENOMIC DNA]</scope>
    <source>
        <strain evidence="1 2">JCM 15933</strain>
    </source>
</reference>
<protein>
    <submittedName>
        <fullName evidence="1">Phage tail protein</fullName>
    </submittedName>
</protein>
<dbReference type="Proteomes" id="UP001501470">
    <property type="component" value="Unassembled WGS sequence"/>
</dbReference>
<comment type="caution">
    <text evidence="1">The sequence shown here is derived from an EMBL/GenBank/DDBJ whole genome shotgun (WGS) entry which is preliminary data.</text>
</comment>
<dbReference type="NCBIfam" id="TIGR02242">
    <property type="entry name" value="tail_TIGR02242"/>
    <property type="match status" value="1"/>
</dbReference>
<name>A0ABN2BKE4_9ACTN</name>
<dbReference type="InterPro" id="IPR011748">
    <property type="entry name" value="Unchr_phage_tail-like"/>
</dbReference>
<dbReference type="InterPro" id="IPR006521">
    <property type="entry name" value="Tail_protein_I"/>
</dbReference>
<dbReference type="RefSeq" id="WP_344506876.1">
    <property type="nucleotide sequence ID" value="NZ_BAAAQD010000016.1"/>
</dbReference>
<accession>A0ABN2BKE4</accession>
<proteinExistence type="predicted"/>
<sequence length="174" mass="18855">MTSPGSPHPVAAFLPAVLAEDRFVAGVAHGIDDLLAPVLLSIDTLAEYLDPRLAPDDFVDWLGSWLGIVRDPAVPAERRRKLLANAVDLYGWRGTVWGLERFLALATGGRVEVHDNGGCVIEEEAVGQWSGPVRVRVFVPASAGLDTAWYERVVSDQVPAHLRAAVVIEIVGEW</sequence>
<dbReference type="EMBL" id="BAAAQD010000016">
    <property type="protein sequence ID" value="GAA1540986.1"/>
    <property type="molecule type" value="Genomic_DNA"/>
</dbReference>
<organism evidence="1 2">
    <name type="scientific">Dactylosporangium maewongense</name>
    <dbReference type="NCBI Taxonomy" id="634393"/>
    <lineage>
        <taxon>Bacteria</taxon>
        <taxon>Bacillati</taxon>
        <taxon>Actinomycetota</taxon>
        <taxon>Actinomycetes</taxon>
        <taxon>Micromonosporales</taxon>
        <taxon>Micromonosporaceae</taxon>
        <taxon>Dactylosporangium</taxon>
    </lineage>
</organism>